<evidence type="ECO:0000313" key="2">
    <source>
        <dbReference type="Proteomes" id="UP001164539"/>
    </source>
</evidence>
<gene>
    <name evidence="1" type="ORF">OWV82_022442</name>
</gene>
<accession>A0ACC1X321</accession>
<sequence>MARFLLAFAIFIGVLSISVSARPCKTLFISSYSFSFNPNNPNPNPNSNHPAGIVTIFTEIRQFSPHRPLIFLDRPIFPAMDDQPLIEEPPRRLSHFGYDFSSLRDRTKDIFSVVVALLFGVGCGSLTAVTMYLVWSLFANRHDSRNSYEEFSDDDARDDLSPKKMGYEKIPAKETAA</sequence>
<evidence type="ECO:0000313" key="1">
    <source>
        <dbReference type="EMBL" id="KAJ4705699.1"/>
    </source>
</evidence>
<reference evidence="1 2" key="1">
    <citation type="journal article" date="2023" name="Science">
        <title>Complex scaffold remodeling in plant triterpene biosynthesis.</title>
        <authorList>
            <person name="De La Pena R."/>
            <person name="Hodgson H."/>
            <person name="Liu J.C."/>
            <person name="Stephenson M.J."/>
            <person name="Martin A.C."/>
            <person name="Owen C."/>
            <person name="Harkess A."/>
            <person name="Leebens-Mack J."/>
            <person name="Jimenez L.E."/>
            <person name="Osbourn A."/>
            <person name="Sattely E.S."/>
        </authorList>
    </citation>
    <scope>NUCLEOTIDE SEQUENCE [LARGE SCALE GENOMIC DNA]</scope>
    <source>
        <strain evidence="2">cv. JPN11</strain>
        <tissue evidence="1">Leaf</tissue>
    </source>
</reference>
<keyword evidence="2" id="KW-1185">Reference proteome</keyword>
<keyword evidence="1" id="KW-0812">Transmembrane</keyword>
<comment type="caution">
    <text evidence="1">The sequence shown here is derived from an EMBL/GenBank/DDBJ whole genome shotgun (WGS) entry which is preliminary data.</text>
</comment>
<protein>
    <submittedName>
        <fullName evidence="1">Transmembrane protein</fullName>
    </submittedName>
</protein>
<dbReference type="EMBL" id="CM051405">
    <property type="protein sequence ID" value="KAJ4705699.1"/>
    <property type="molecule type" value="Genomic_DNA"/>
</dbReference>
<name>A0ACC1X321_MELAZ</name>
<keyword evidence="1" id="KW-0472">Membrane</keyword>
<dbReference type="Proteomes" id="UP001164539">
    <property type="component" value="Chromosome 12"/>
</dbReference>
<proteinExistence type="predicted"/>
<organism evidence="1 2">
    <name type="scientific">Melia azedarach</name>
    <name type="common">Chinaberry tree</name>
    <dbReference type="NCBI Taxonomy" id="155640"/>
    <lineage>
        <taxon>Eukaryota</taxon>
        <taxon>Viridiplantae</taxon>
        <taxon>Streptophyta</taxon>
        <taxon>Embryophyta</taxon>
        <taxon>Tracheophyta</taxon>
        <taxon>Spermatophyta</taxon>
        <taxon>Magnoliopsida</taxon>
        <taxon>eudicotyledons</taxon>
        <taxon>Gunneridae</taxon>
        <taxon>Pentapetalae</taxon>
        <taxon>rosids</taxon>
        <taxon>malvids</taxon>
        <taxon>Sapindales</taxon>
        <taxon>Meliaceae</taxon>
        <taxon>Melia</taxon>
    </lineage>
</organism>